<dbReference type="EMBL" id="PVTG01000013">
    <property type="protein sequence ID" value="PRY47519.1"/>
    <property type="molecule type" value="Genomic_DNA"/>
</dbReference>
<proteinExistence type="predicted"/>
<comment type="caution">
    <text evidence="2">The sequence shown here is derived from an EMBL/GenBank/DDBJ whole genome shotgun (WGS) entry which is preliminary data.</text>
</comment>
<sequence>MSRELPRPAPEPPVPARPASRRVLVPVIVLAVLLASMLLGGPGRAAAAPPARAPSPGLVPAVVGAYDVPGSTLAVAVSALVPAAPGLSQPALDGPGSRFVLRTADNGTAAAQPLPTASLVKLFLAEDLLHRARTGAVTLGERDWRLLQDMVSASDDPAASELWDRFGGPQMVRDVAARYGLSGTAPPADPSQWGETTTTARDLARFLGTLRLVADPADAATLLTWMRSATPVAADGFDQRFGVFGTAPPSTAVKQGWMCCLSGQRHLHSVGIVGSRVVVLLSEVPRGVSYARATAALTAAAAALPSPTAG</sequence>
<protein>
    <submittedName>
        <fullName evidence="2">Beta-lactamase family protein</fullName>
    </submittedName>
</protein>
<dbReference type="AlphaFoldDB" id="A0A2T0TPG2"/>
<dbReference type="SUPFAM" id="SSF56601">
    <property type="entry name" value="beta-lactamase/transpeptidase-like"/>
    <property type="match status" value="1"/>
</dbReference>
<dbReference type="Pfam" id="PF13354">
    <property type="entry name" value="Beta-lactamase2"/>
    <property type="match status" value="1"/>
</dbReference>
<evidence type="ECO:0000313" key="2">
    <source>
        <dbReference type="EMBL" id="PRY47519.1"/>
    </source>
</evidence>
<reference evidence="2 3" key="1">
    <citation type="submission" date="2018-03" db="EMBL/GenBank/DDBJ databases">
        <title>Genomic Encyclopedia of Archaeal and Bacterial Type Strains, Phase II (KMG-II): from individual species to whole genera.</title>
        <authorList>
            <person name="Goeker M."/>
        </authorList>
    </citation>
    <scope>NUCLEOTIDE SEQUENCE [LARGE SCALE GENOMIC DNA]</scope>
    <source>
        <strain evidence="2 3">DSM 45416</strain>
    </source>
</reference>
<dbReference type="Gene3D" id="3.40.710.10">
    <property type="entry name" value="DD-peptidase/beta-lactamase superfamily"/>
    <property type="match status" value="1"/>
</dbReference>
<accession>A0A2T0TPG2</accession>
<name>A0A2T0TPG2_9ACTN</name>
<dbReference type="GO" id="GO:0030655">
    <property type="term" value="P:beta-lactam antibiotic catabolic process"/>
    <property type="evidence" value="ECO:0007669"/>
    <property type="project" value="InterPro"/>
</dbReference>
<dbReference type="InterPro" id="IPR045155">
    <property type="entry name" value="Beta-lactam_cat"/>
</dbReference>
<gene>
    <name evidence="2" type="ORF">LY71_11320</name>
</gene>
<dbReference type="InterPro" id="IPR012338">
    <property type="entry name" value="Beta-lactam/transpept-like"/>
</dbReference>
<evidence type="ECO:0000313" key="3">
    <source>
        <dbReference type="Proteomes" id="UP000239210"/>
    </source>
</evidence>
<dbReference type="GO" id="GO:0008800">
    <property type="term" value="F:beta-lactamase activity"/>
    <property type="evidence" value="ECO:0007669"/>
    <property type="project" value="InterPro"/>
</dbReference>
<feature type="domain" description="Beta-lactamase class A catalytic" evidence="1">
    <location>
        <begin position="145"/>
        <end position="274"/>
    </location>
</feature>
<evidence type="ECO:0000259" key="1">
    <source>
        <dbReference type="Pfam" id="PF13354"/>
    </source>
</evidence>
<organism evidence="2 3">
    <name type="scientific">Geodermatophilus tzadiensis</name>
    <dbReference type="NCBI Taxonomy" id="1137988"/>
    <lineage>
        <taxon>Bacteria</taxon>
        <taxon>Bacillati</taxon>
        <taxon>Actinomycetota</taxon>
        <taxon>Actinomycetes</taxon>
        <taxon>Geodermatophilales</taxon>
        <taxon>Geodermatophilaceae</taxon>
        <taxon>Geodermatophilus</taxon>
    </lineage>
</organism>
<dbReference type="Proteomes" id="UP000239210">
    <property type="component" value="Unassembled WGS sequence"/>
</dbReference>
<keyword evidence="3" id="KW-1185">Reference proteome</keyword>